<feature type="non-terminal residue" evidence="2">
    <location>
        <position position="1"/>
    </location>
</feature>
<feature type="compositionally biased region" description="Basic and acidic residues" evidence="1">
    <location>
        <begin position="9"/>
        <end position="18"/>
    </location>
</feature>
<dbReference type="AlphaFoldDB" id="A0A699XDB3"/>
<organism evidence="2">
    <name type="scientific">Tanacetum cinerariifolium</name>
    <name type="common">Dalmatian daisy</name>
    <name type="synonym">Chrysanthemum cinerariifolium</name>
    <dbReference type="NCBI Taxonomy" id="118510"/>
    <lineage>
        <taxon>Eukaryota</taxon>
        <taxon>Viridiplantae</taxon>
        <taxon>Streptophyta</taxon>
        <taxon>Embryophyta</taxon>
        <taxon>Tracheophyta</taxon>
        <taxon>Spermatophyta</taxon>
        <taxon>Magnoliopsida</taxon>
        <taxon>eudicotyledons</taxon>
        <taxon>Gunneridae</taxon>
        <taxon>Pentapetalae</taxon>
        <taxon>asterids</taxon>
        <taxon>campanulids</taxon>
        <taxon>Asterales</taxon>
        <taxon>Asteraceae</taxon>
        <taxon>Asteroideae</taxon>
        <taxon>Anthemideae</taxon>
        <taxon>Anthemidinae</taxon>
        <taxon>Tanacetum</taxon>
    </lineage>
</organism>
<evidence type="ECO:0000313" key="2">
    <source>
        <dbReference type="EMBL" id="GFD57709.1"/>
    </source>
</evidence>
<protein>
    <submittedName>
        <fullName evidence="2">Uncharacterized protein</fullName>
    </submittedName>
</protein>
<gene>
    <name evidence="2" type="ORF">Tci_929678</name>
</gene>
<evidence type="ECO:0000256" key="1">
    <source>
        <dbReference type="SAM" id="MobiDB-lite"/>
    </source>
</evidence>
<comment type="caution">
    <text evidence="2">The sequence shown here is derived from an EMBL/GenBank/DDBJ whole genome shotgun (WGS) entry which is preliminary data.</text>
</comment>
<accession>A0A699XDB3</accession>
<feature type="non-terminal residue" evidence="2">
    <location>
        <position position="71"/>
    </location>
</feature>
<feature type="region of interest" description="Disordered" evidence="1">
    <location>
        <begin position="1"/>
        <end position="71"/>
    </location>
</feature>
<sequence>DEPSYAELRQSESKESEKVVPGADEGGQGESHAGPDPGAQAKGQTGSDAGAQDEGRAGSNPDENSKDWTRP</sequence>
<proteinExistence type="predicted"/>
<dbReference type="EMBL" id="BKCJ011844162">
    <property type="protein sequence ID" value="GFD57709.1"/>
    <property type="molecule type" value="Genomic_DNA"/>
</dbReference>
<reference evidence="2" key="1">
    <citation type="journal article" date="2019" name="Sci. Rep.">
        <title>Draft genome of Tanacetum cinerariifolium, the natural source of mosquito coil.</title>
        <authorList>
            <person name="Yamashiro T."/>
            <person name="Shiraishi A."/>
            <person name="Satake H."/>
            <person name="Nakayama K."/>
        </authorList>
    </citation>
    <scope>NUCLEOTIDE SEQUENCE</scope>
</reference>
<name>A0A699XDB3_TANCI</name>